<dbReference type="Gene3D" id="1.50.10.100">
    <property type="entry name" value="Chondroitin AC/alginate lyase"/>
    <property type="match status" value="1"/>
</dbReference>
<evidence type="ECO:0000256" key="4">
    <source>
        <dbReference type="ARBA" id="ARBA00023239"/>
    </source>
</evidence>
<evidence type="ECO:0000313" key="7">
    <source>
        <dbReference type="EMBL" id="CAG4882910.1"/>
    </source>
</evidence>
<dbReference type="EMBL" id="CAJQUM010000001">
    <property type="protein sequence ID" value="CAG4882910.1"/>
    <property type="molecule type" value="Genomic_DNA"/>
</dbReference>
<dbReference type="AlphaFoldDB" id="A0A916N866"/>
<dbReference type="InterPro" id="IPR008929">
    <property type="entry name" value="Chondroitin_lyas"/>
</dbReference>
<keyword evidence="2" id="KW-0732">Signal</keyword>
<keyword evidence="3" id="KW-0574">Periplasm</keyword>
<name>A0A916N866_9PROT</name>
<gene>
    <name evidence="7" type="ORF">GTOL_10792</name>
</gene>
<reference evidence="7" key="1">
    <citation type="submission" date="2021-04" db="EMBL/GenBank/DDBJ databases">
        <authorList>
            <person name="Hornung B."/>
        </authorList>
    </citation>
    <scope>NUCLEOTIDE SEQUENCE</scope>
    <source>
        <strain evidence="7">G5G6</strain>
    </source>
</reference>
<dbReference type="GO" id="GO:0016829">
    <property type="term" value="F:lyase activity"/>
    <property type="evidence" value="ECO:0007669"/>
    <property type="project" value="UniProtKB-KW"/>
</dbReference>
<feature type="domain" description="Heparin-sulfate lyase N-terminal" evidence="6">
    <location>
        <begin position="147"/>
        <end position="370"/>
    </location>
</feature>
<dbReference type="GO" id="GO:0042597">
    <property type="term" value="C:periplasmic space"/>
    <property type="evidence" value="ECO:0007669"/>
    <property type="project" value="UniProtKB-SubCell"/>
</dbReference>
<dbReference type="InterPro" id="IPR031680">
    <property type="entry name" value="Hepar_II_III_N"/>
</dbReference>
<evidence type="ECO:0008006" key="9">
    <source>
        <dbReference type="Google" id="ProtNLM"/>
    </source>
</evidence>
<dbReference type="InterPro" id="IPR012480">
    <property type="entry name" value="Hepar_II_III_C"/>
</dbReference>
<feature type="domain" description="Heparinase II/III-like C-terminal" evidence="5">
    <location>
        <begin position="437"/>
        <end position="665"/>
    </location>
</feature>
<evidence type="ECO:0000259" key="6">
    <source>
        <dbReference type="Pfam" id="PF16889"/>
    </source>
</evidence>
<proteinExistence type="predicted"/>
<evidence type="ECO:0000256" key="3">
    <source>
        <dbReference type="ARBA" id="ARBA00022764"/>
    </source>
</evidence>
<organism evidence="7 8">
    <name type="scientific">Georgfuchsia toluolica</name>
    <dbReference type="NCBI Taxonomy" id="424218"/>
    <lineage>
        <taxon>Bacteria</taxon>
        <taxon>Pseudomonadati</taxon>
        <taxon>Pseudomonadota</taxon>
        <taxon>Betaproteobacteria</taxon>
        <taxon>Nitrosomonadales</taxon>
        <taxon>Sterolibacteriaceae</taxon>
        <taxon>Georgfuchsia</taxon>
    </lineage>
</organism>
<dbReference type="Pfam" id="PF16889">
    <property type="entry name" value="Hepar_II_III_N"/>
    <property type="match status" value="1"/>
</dbReference>
<keyword evidence="8" id="KW-1185">Reference proteome</keyword>
<sequence>MRMPDAIGASETDWQAASHLPAPDRMGTLRWRFNRLRCMTAAEIGHRLGDLARIQAERLLLPLARQVPAPDLSCAPTTWIHVAQDVSVAPYLAAAERLVLGKFDVFALKGIDLGSPPRWNRDPKTGVEAPLSFGMLLDYRDPQLVGDIKYLWEPNRHLHLVTLAQAFALSGEARYLNVIERHLESWFAACPPGLGPNWSSALEAALRLINWSLAWQLIGGIDSPLFQGIVGERFRLSWLGSIHRHVQFVREHFSLYSSANNHLIGEAAGLFIAAVTWPYWPHAQTWRTTAQTMLEQEARLQNAPDGVNREQAVYYQQFELDLLLLPLLAGRANGVNFSTTYRSRIEAMLEYLASIMDVGGNVPMIGDADDGVVANLAHDEKFCRYRSLLATGAVLFGRSELKTKASTLDDKTRWLLGADAAAVFRSLPVAHDRLPVRRTFPDGGYYILGRDFEGKNEIRLIADAGPLGYQSIAAHGHADALAFTLSVGGLEFLIDPGTYAYHTQGLWRAYFRGTAAHNTVRVDGCDQSEPGGNFMWLTKAKAGCRLWRSSAYQDVFEGWHDGYMRLADPVMHSRRITLDKTGRRIVIEDILRMAGTHDIELFFHCSERCRLLAVGDNYALRQGDLSILLKLPQAQGATIQLRRGSVAPIGGWVSHRFDVKQPAPTLRWMARLTGTTVLRSEIIC</sequence>
<dbReference type="Proteomes" id="UP000742786">
    <property type="component" value="Unassembled WGS sequence"/>
</dbReference>
<dbReference type="RefSeq" id="WP_220634929.1">
    <property type="nucleotide sequence ID" value="NZ_CAJQUM010000001.1"/>
</dbReference>
<keyword evidence="4" id="KW-0456">Lyase</keyword>
<accession>A0A916N866</accession>
<evidence type="ECO:0000259" key="5">
    <source>
        <dbReference type="Pfam" id="PF07940"/>
    </source>
</evidence>
<dbReference type="PANTHER" id="PTHR39210:SF1">
    <property type="entry name" value="HEPARIN-SULFATE LYASE"/>
    <property type="match status" value="1"/>
</dbReference>
<comment type="caution">
    <text evidence="7">The sequence shown here is derived from an EMBL/GenBank/DDBJ whole genome shotgun (WGS) entry which is preliminary data.</text>
</comment>
<protein>
    <recommendedName>
        <fullName evidence="9">Heparin-sulfate lyase N-terminal domain-containing protein</fullName>
    </recommendedName>
</protein>
<dbReference type="Gene3D" id="2.70.98.70">
    <property type="match status" value="1"/>
</dbReference>
<evidence type="ECO:0000313" key="8">
    <source>
        <dbReference type="Proteomes" id="UP000742786"/>
    </source>
</evidence>
<evidence type="ECO:0000256" key="1">
    <source>
        <dbReference type="ARBA" id="ARBA00004418"/>
    </source>
</evidence>
<dbReference type="Pfam" id="PF07940">
    <property type="entry name" value="Hepar_II_III_C"/>
    <property type="match status" value="1"/>
</dbReference>
<dbReference type="PANTHER" id="PTHR39210">
    <property type="entry name" value="HEPARIN-SULFATE LYASE"/>
    <property type="match status" value="1"/>
</dbReference>
<dbReference type="SUPFAM" id="SSF48230">
    <property type="entry name" value="Chondroitin AC/alginate lyase"/>
    <property type="match status" value="1"/>
</dbReference>
<evidence type="ECO:0000256" key="2">
    <source>
        <dbReference type="ARBA" id="ARBA00022729"/>
    </source>
</evidence>
<comment type="subcellular location">
    <subcellularLocation>
        <location evidence="1">Periplasm</location>
    </subcellularLocation>
</comment>